<reference evidence="1" key="1">
    <citation type="submission" date="2016-01" db="EMBL/GenBank/DDBJ databases">
        <title>Reference transcriptome for the parasite Schistocephalus solidus: insights into the molecular evolution of parasitism.</title>
        <authorList>
            <person name="Hebert F.O."/>
            <person name="Grambauer S."/>
            <person name="Barber I."/>
            <person name="Landry C.R."/>
            <person name="Aubin-Horth N."/>
        </authorList>
    </citation>
    <scope>NUCLEOTIDE SEQUENCE</scope>
</reference>
<organism evidence="1">
    <name type="scientific">Schistocephalus solidus</name>
    <name type="common">Tapeworm</name>
    <dbReference type="NCBI Taxonomy" id="70667"/>
    <lineage>
        <taxon>Eukaryota</taxon>
        <taxon>Metazoa</taxon>
        <taxon>Spiralia</taxon>
        <taxon>Lophotrochozoa</taxon>
        <taxon>Platyhelminthes</taxon>
        <taxon>Cestoda</taxon>
        <taxon>Eucestoda</taxon>
        <taxon>Diphyllobothriidea</taxon>
        <taxon>Diphyllobothriidae</taxon>
        <taxon>Schistocephalus</taxon>
    </lineage>
</organism>
<dbReference type="PANTHER" id="PTHR15605">
    <property type="entry name" value="KINESIN-ASSOCIATED PROTEINS"/>
    <property type="match status" value="1"/>
</dbReference>
<dbReference type="GO" id="GO:0044782">
    <property type="term" value="P:cilium organization"/>
    <property type="evidence" value="ECO:0007669"/>
    <property type="project" value="TreeGrafter"/>
</dbReference>
<dbReference type="GO" id="GO:0007018">
    <property type="term" value="P:microtubule-based movement"/>
    <property type="evidence" value="ECO:0007669"/>
    <property type="project" value="TreeGrafter"/>
</dbReference>
<evidence type="ECO:0008006" key="2">
    <source>
        <dbReference type="Google" id="ProtNLM"/>
    </source>
</evidence>
<dbReference type="EMBL" id="GEEE01021562">
    <property type="protein sequence ID" value="JAP41663.1"/>
    <property type="molecule type" value="Transcribed_RNA"/>
</dbReference>
<dbReference type="SUPFAM" id="SSF48371">
    <property type="entry name" value="ARM repeat"/>
    <property type="match status" value="1"/>
</dbReference>
<dbReference type="InterPro" id="IPR008658">
    <property type="entry name" value="KAP3"/>
</dbReference>
<dbReference type="GO" id="GO:0005930">
    <property type="term" value="C:axoneme"/>
    <property type="evidence" value="ECO:0007669"/>
    <property type="project" value="TreeGrafter"/>
</dbReference>
<dbReference type="InterPro" id="IPR016024">
    <property type="entry name" value="ARM-type_fold"/>
</dbReference>
<dbReference type="InterPro" id="IPR000225">
    <property type="entry name" value="Armadillo"/>
</dbReference>
<proteinExistence type="predicted"/>
<accession>A0A0V0J1X5</accession>
<sequence length="559" mass="62696">MNLNITDTDHFLLSALPRLLPIFPSLETYTSSFSFYWEHANDVVPLLLPILNVEERELVSISLRLLYNLTFHNDLRTSMLSSGLVPVLASLLGEDYQRFICLRILYQLSRDDKAKPTIAKSGCLPTLMESVLECREEACGLEPVAIVINLACDPTAAELLGEARGIRMMMKKAFMFHDPLVMKILRNLSEHSKLKPLFLDYLPELVQAVISLDESSGTQQDKKDLLSECRNRKEPMKASLFKPGPMDDFEGDSFLDEDFGDETDEGAGSNKGEDFALECLGLLANLTLEDLDFALVLSDLNLLSWLQSKLNRGLRHFEDDLLLEMIRLIGTACLDEKAALMIANCGIGATLINLLNSHQEDDEIVCQILGVFYRLSCHASTIKTLIQDTQTPAYLVDLMHDKNKEIRRICDATLSLISEQDEMWARRIQAERFKWHNSQWLEMIEVTDQQSARTPLGLRESGQDFCRAYYDSEEDSENLVMAATLLEDAAGWFPSTGNKPSLGGDKGALDSPLDYFGNLGMFYPGTTEDAGGISNTATQILRHSQGDQPDNEPSILRNF</sequence>
<protein>
    <recommendedName>
        <fullName evidence="2">Kinesin-associated protein 3</fullName>
    </recommendedName>
</protein>
<dbReference type="Pfam" id="PF05804">
    <property type="entry name" value="KAP"/>
    <property type="match status" value="2"/>
</dbReference>
<dbReference type="Gene3D" id="1.25.10.10">
    <property type="entry name" value="Leucine-rich Repeat Variant"/>
    <property type="match status" value="1"/>
</dbReference>
<dbReference type="EMBL" id="GEEE01003751">
    <property type="protein sequence ID" value="JAP59474.1"/>
    <property type="molecule type" value="Transcribed_RNA"/>
</dbReference>
<evidence type="ECO:0000313" key="1">
    <source>
        <dbReference type="EMBL" id="JAP59474.1"/>
    </source>
</evidence>
<dbReference type="GO" id="GO:0035869">
    <property type="term" value="C:ciliary transition zone"/>
    <property type="evidence" value="ECO:0007669"/>
    <property type="project" value="TreeGrafter"/>
</dbReference>
<dbReference type="PANTHER" id="PTHR15605:SF2">
    <property type="entry name" value="KINESIN-ASSOCIATED PROTEIN 3"/>
    <property type="match status" value="1"/>
</dbReference>
<gene>
    <name evidence="1" type="ORF">TR119903</name>
</gene>
<dbReference type="GO" id="GO:0016939">
    <property type="term" value="C:kinesin II complex"/>
    <property type="evidence" value="ECO:0007669"/>
    <property type="project" value="TreeGrafter"/>
</dbReference>
<dbReference type="InterPro" id="IPR011989">
    <property type="entry name" value="ARM-like"/>
</dbReference>
<dbReference type="SMART" id="SM01297">
    <property type="entry name" value="KAP"/>
    <property type="match status" value="1"/>
</dbReference>
<dbReference type="AlphaFoldDB" id="A0A0V0J1X5"/>
<name>A0A0V0J1X5_SCHSO</name>
<dbReference type="SMART" id="SM00185">
    <property type="entry name" value="ARM"/>
    <property type="match status" value="3"/>
</dbReference>
<dbReference type="GO" id="GO:0019894">
    <property type="term" value="F:kinesin binding"/>
    <property type="evidence" value="ECO:0007669"/>
    <property type="project" value="InterPro"/>
</dbReference>